<dbReference type="Proteomes" id="UP000594042">
    <property type="component" value="Chromosome"/>
</dbReference>
<organism evidence="2 3">
    <name type="scientific">Coprobacter secundus subsp. similis</name>
    <dbReference type="NCBI Taxonomy" id="2751153"/>
    <lineage>
        <taxon>Bacteria</taxon>
        <taxon>Pseudomonadati</taxon>
        <taxon>Bacteroidota</taxon>
        <taxon>Bacteroidia</taxon>
        <taxon>Bacteroidales</taxon>
        <taxon>Barnesiellaceae</taxon>
        <taxon>Coprobacter</taxon>
    </lineage>
</organism>
<dbReference type="EMBL" id="AP023322">
    <property type="protein sequence ID" value="BCI63422.1"/>
    <property type="molecule type" value="Genomic_DNA"/>
</dbReference>
<accession>A0A7G1HX82</accession>
<keyword evidence="3" id="KW-1185">Reference proteome</keyword>
<keyword evidence="1" id="KW-0732">Signal</keyword>
<dbReference type="KEGG" id="copr:Cop2CBH44_17750"/>
<feature type="chain" id="PRO_5028823202" evidence="1">
    <location>
        <begin position="25"/>
        <end position="51"/>
    </location>
</feature>
<name>A0A7G1HX82_9BACT</name>
<proteinExistence type="predicted"/>
<feature type="signal peptide" evidence="1">
    <location>
        <begin position="1"/>
        <end position="24"/>
    </location>
</feature>
<reference evidence="3" key="1">
    <citation type="submission" date="2020-07" db="EMBL/GenBank/DDBJ databases">
        <title>Complete genome sequencing of Coprobacter sp. strain 2CBH44.</title>
        <authorList>
            <person name="Sakamoto M."/>
            <person name="Murakami T."/>
            <person name="Mori H."/>
        </authorList>
    </citation>
    <scope>NUCLEOTIDE SEQUENCE [LARGE SCALE GENOMIC DNA]</scope>
    <source>
        <strain evidence="3">2CBH44</strain>
    </source>
</reference>
<evidence type="ECO:0000313" key="3">
    <source>
        <dbReference type="Proteomes" id="UP000594042"/>
    </source>
</evidence>
<sequence length="51" mass="5756">MNKNCYWVLFFIVLLPVYSVCSHATEKESMKTTIEGGSQGGGFSNCYCRVR</sequence>
<dbReference type="AlphaFoldDB" id="A0A7G1HX82"/>
<protein>
    <submittedName>
        <fullName evidence="2">Uncharacterized protein</fullName>
    </submittedName>
</protein>
<evidence type="ECO:0000313" key="2">
    <source>
        <dbReference type="EMBL" id="BCI63422.1"/>
    </source>
</evidence>
<evidence type="ECO:0000256" key="1">
    <source>
        <dbReference type="SAM" id="SignalP"/>
    </source>
</evidence>
<gene>
    <name evidence="2" type="ORF">Cop2CBH44_17750</name>
</gene>